<dbReference type="AlphaFoldDB" id="A0A7J6NPM0"/>
<evidence type="ECO:0000313" key="3">
    <source>
        <dbReference type="Proteomes" id="UP000541610"/>
    </source>
</evidence>
<evidence type="ECO:0000256" key="1">
    <source>
        <dbReference type="SAM" id="SignalP"/>
    </source>
</evidence>
<keyword evidence="1" id="KW-0732">Signal</keyword>
<organism evidence="2 3">
    <name type="scientific">Perkinsus olseni</name>
    <name type="common">Perkinsus atlanticus</name>
    <dbReference type="NCBI Taxonomy" id="32597"/>
    <lineage>
        <taxon>Eukaryota</taxon>
        <taxon>Sar</taxon>
        <taxon>Alveolata</taxon>
        <taxon>Perkinsozoa</taxon>
        <taxon>Perkinsea</taxon>
        <taxon>Perkinsida</taxon>
        <taxon>Perkinsidae</taxon>
        <taxon>Perkinsus</taxon>
    </lineage>
</organism>
<reference evidence="2 3" key="1">
    <citation type="submission" date="2020-04" db="EMBL/GenBank/DDBJ databases">
        <title>Perkinsus olseni comparative genomics.</title>
        <authorList>
            <person name="Bogema D.R."/>
        </authorList>
    </citation>
    <scope>NUCLEOTIDE SEQUENCE [LARGE SCALE GENOMIC DNA]</scope>
    <source>
        <strain evidence="2">00978-12</strain>
    </source>
</reference>
<dbReference type="EMBL" id="JABANP010000250">
    <property type="protein sequence ID" value="KAF4685765.1"/>
    <property type="molecule type" value="Genomic_DNA"/>
</dbReference>
<gene>
    <name evidence="2" type="ORF">FOZ60_006174</name>
</gene>
<proteinExistence type="predicted"/>
<dbReference type="Proteomes" id="UP000541610">
    <property type="component" value="Unassembled WGS sequence"/>
</dbReference>
<feature type="signal peptide" evidence="1">
    <location>
        <begin position="1"/>
        <end position="15"/>
    </location>
</feature>
<sequence>MKLILVFDLLAVVEASTVGNELHLTPGVYVSDDKLPGGHDLTMRIHPDRTLQIEVVTKFDYITSPKFTTVFRDGNCYDLRLLERRRGPLGGFSKRLRNALSNRALKCSFAVCKREDEISLMVDQFKYDLRLKTKIESIRAPQKRKFVVSGEPPSPKVPRTVEEMESPTGHISSVVGSLPVVKLQLKPFRDERARSTGEMTLTRDNRGDCFRVKNYNVESIAVLFTWAAKATAFRFIPSLARMRICPSSGSGVEVAIGGERVKLERAG</sequence>
<evidence type="ECO:0000313" key="2">
    <source>
        <dbReference type="EMBL" id="KAF4685765.1"/>
    </source>
</evidence>
<protein>
    <submittedName>
        <fullName evidence="2">Uncharacterized protein</fullName>
    </submittedName>
</protein>
<feature type="chain" id="PRO_5029526722" evidence="1">
    <location>
        <begin position="16"/>
        <end position="267"/>
    </location>
</feature>
<accession>A0A7J6NPM0</accession>
<name>A0A7J6NPM0_PEROL</name>
<comment type="caution">
    <text evidence="2">The sequence shown here is derived from an EMBL/GenBank/DDBJ whole genome shotgun (WGS) entry which is preliminary data.</text>
</comment>